<dbReference type="Gene3D" id="3.40.50.1000">
    <property type="entry name" value="HAD superfamily/HAD-like"/>
    <property type="match status" value="1"/>
</dbReference>
<gene>
    <name evidence="1" type="ORF">BG845_02074</name>
</gene>
<name>A0A1Y2N1A5_PSEAH</name>
<dbReference type="GO" id="GO:0050308">
    <property type="term" value="F:sugar-phosphatase activity"/>
    <property type="evidence" value="ECO:0007669"/>
    <property type="project" value="TreeGrafter"/>
</dbReference>
<organism evidence="1 2">
    <name type="scientific">Pseudonocardia autotrophica</name>
    <name type="common">Amycolata autotrophica</name>
    <name type="synonym">Nocardia autotrophica</name>
    <dbReference type="NCBI Taxonomy" id="2074"/>
    <lineage>
        <taxon>Bacteria</taxon>
        <taxon>Bacillati</taxon>
        <taxon>Actinomycetota</taxon>
        <taxon>Actinomycetes</taxon>
        <taxon>Pseudonocardiales</taxon>
        <taxon>Pseudonocardiaceae</taxon>
        <taxon>Pseudonocardia</taxon>
    </lineage>
</organism>
<comment type="caution">
    <text evidence="1">The sequence shown here is derived from an EMBL/GenBank/DDBJ whole genome shotgun (WGS) entry which is preliminary data.</text>
</comment>
<dbReference type="RefSeq" id="WP_158092126.1">
    <property type="nucleotide sequence ID" value="NZ_AP018920.1"/>
</dbReference>
<dbReference type="InterPro" id="IPR023214">
    <property type="entry name" value="HAD_sf"/>
</dbReference>
<sequence length="218" mass="23068">MSAAPAPGAPIVFDLDGTLVLSEHIHRQTWFRFFDDWGARIDEDTYRNRFVGRRAADALPEVDGPWRDTPLEELVGELAEHSTGLAEQVRPVPGATALLTALAGRGHRLAVVTSARRKYAERVLDRVLGAAPLVGFLVTAGDVTRGKPDPEGYLTACRRLAADPGDCWAFEDSPAGVSALVAAGIGTIVGVCSTATPAELVAAGAHRTVPDLRAQAPV</sequence>
<dbReference type="EMBL" id="MIGB01000009">
    <property type="protein sequence ID" value="OSY41172.1"/>
    <property type="molecule type" value="Genomic_DNA"/>
</dbReference>
<dbReference type="InterPro" id="IPR006439">
    <property type="entry name" value="HAD-SF_hydro_IA"/>
</dbReference>
<dbReference type="NCBIfam" id="TIGR01509">
    <property type="entry name" value="HAD-SF-IA-v3"/>
    <property type="match status" value="1"/>
</dbReference>
<dbReference type="OrthoDB" id="9812856at2"/>
<dbReference type="PANTHER" id="PTHR43481:SF4">
    <property type="entry name" value="GLYCEROL-1-PHOSPHATE PHOSPHOHYDROLASE 1-RELATED"/>
    <property type="match status" value="1"/>
</dbReference>
<evidence type="ECO:0000313" key="1">
    <source>
        <dbReference type="EMBL" id="OSY41172.1"/>
    </source>
</evidence>
<dbReference type="SUPFAM" id="SSF56784">
    <property type="entry name" value="HAD-like"/>
    <property type="match status" value="1"/>
</dbReference>
<proteinExistence type="predicted"/>
<protein>
    <submittedName>
        <fullName evidence="1">Phosphorylated carbohydrates phosphatase</fullName>
        <ecNumber evidence="1">3.1.3.-</ecNumber>
    </submittedName>
</protein>
<dbReference type="SFLD" id="SFLDS00003">
    <property type="entry name" value="Haloacid_Dehalogenase"/>
    <property type="match status" value="1"/>
</dbReference>
<dbReference type="PANTHER" id="PTHR43481">
    <property type="entry name" value="FRUCTOSE-1-PHOSPHATE PHOSPHATASE"/>
    <property type="match status" value="1"/>
</dbReference>
<evidence type="ECO:0000313" key="2">
    <source>
        <dbReference type="Proteomes" id="UP000194360"/>
    </source>
</evidence>
<dbReference type="STRING" id="2074.BG845_02074"/>
<accession>A0A1Y2N1A5</accession>
<dbReference type="Proteomes" id="UP000194360">
    <property type="component" value="Unassembled WGS sequence"/>
</dbReference>
<dbReference type="EC" id="3.1.3.-" evidence="1"/>
<keyword evidence="1" id="KW-0378">Hydrolase</keyword>
<dbReference type="SFLD" id="SFLDG01129">
    <property type="entry name" value="C1.5:_HAD__Beta-PGM__Phosphata"/>
    <property type="match status" value="1"/>
</dbReference>
<dbReference type="Pfam" id="PF00702">
    <property type="entry name" value="Hydrolase"/>
    <property type="match status" value="1"/>
</dbReference>
<keyword evidence="2" id="KW-1185">Reference proteome</keyword>
<reference evidence="1 2" key="1">
    <citation type="submission" date="2016-09" db="EMBL/GenBank/DDBJ databases">
        <title>Pseudonocardia autotrophica DSM535, a candidate organism with high potential of specific P450 cytochromes.</title>
        <authorList>
            <person name="Grumaz C."/>
            <person name="Vainshtein Y."/>
            <person name="Kirstahler P."/>
            <person name="Sohn K."/>
        </authorList>
    </citation>
    <scope>NUCLEOTIDE SEQUENCE [LARGE SCALE GENOMIC DNA]</scope>
    <source>
        <strain evidence="1 2">DSM 535</strain>
    </source>
</reference>
<dbReference type="InterPro" id="IPR023198">
    <property type="entry name" value="PGP-like_dom2"/>
</dbReference>
<dbReference type="InterPro" id="IPR036412">
    <property type="entry name" value="HAD-like_sf"/>
</dbReference>
<dbReference type="InterPro" id="IPR051806">
    <property type="entry name" value="HAD-like_SPP"/>
</dbReference>
<dbReference type="Gene3D" id="1.10.150.240">
    <property type="entry name" value="Putative phosphatase, domain 2"/>
    <property type="match status" value="1"/>
</dbReference>
<dbReference type="AlphaFoldDB" id="A0A1Y2N1A5"/>